<feature type="compositionally biased region" description="Low complexity" evidence="1">
    <location>
        <begin position="130"/>
        <end position="147"/>
    </location>
</feature>
<protein>
    <submittedName>
        <fullName evidence="2">Uncharacterized protein</fullName>
    </submittedName>
</protein>
<dbReference type="EMBL" id="CP119911">
    <property type="protein sequence ID" value="WFD20087.1"/>
    <property type="molecule type" value="Genomic_DNA"/>
</dbReference>
<organism evidence="2 3">
    <name type="scientific">Malassezia caprae</name>
    <dbReference type="NCBI Taxonomy" id="1381934"/>
    <lineage>
        <taxon>Eukaryota</taxon>
        <taxon>Fungi</taxon>
        <taxon>Dikarya</taxon>
        <taxon>Basidiomycota</taxon>
        <taxon>Ustilaginomycotina</taxon>
        <taxon>Malasseziomycetes</taxon>
        <taxon>Malasseziales</taxon>
        <taxon>Malasseziaceae</taxon>
        <taxon>Malassezia</taxon>
    </lineage>
</organism>
<feature type="compositionally biased region" description="Polar residues" evidence="1">
    <location>
        <begin position="98"/>
        <end position="109"/>
    </location>
</feature>
<evidence type="ECO:0000256" key="1">
    <source>
        <dbReference type="SAM" id="MobiDB-lite"/>
    </source>
</evidence>
<accession>A0AAF0ECL4</accession>
<proteinExistence type="predicted"/>
<evidence type="ECO:0000313" key="2">
    <source>
        <dbReference type="EMBL" id="WFD20087.1"/>
    </source>
</evidence>
<evidence type="ECO:0000313" key="3">
    <source>
        <dbReference type="Proteomes" id="UP001220961"/>
    </source>
</evidence>
<feature type="region of interest" description="Disordered" evidence="1">
    <location>
        <begin position="75"/>
        <end position="171"/>
    </location>
</feature>
<gene>
    <name evidence="2" type="ORF">MCAP1_002331</name>
</gene>
<feature type="region of interest" description="Disordered" evidence="1">
    <location>
        <begin position="1"/>
        <end position="25"/>
    </location>
</feature>
<reference evidence="2" key="1">
    <citation type="submission" date="2023-03" db="EMBL/GenBank/DDBJ databases">
        <title>Mating type loci evolution in Malassezia.</title>
        <authorList>
            <person name="Coelho M.A."/>
        </authorList>
    </citation>
    <scope>NUCLEOTIDE SEQUENCE</scope>
    <source>
        <strain evidence="2">CBS 10434</strain>
    </source>
</reference>
<dbReference type="AlphaFoldDB" id="A0AAF0ECL4"/>
<sequence length="171" mass="18357">MPSDASPPAAPAAAPTTPVFSWQKGLDSRMPRYRDLAMLATPAKTPAPHSPPCAARLQRGHDRFAMIEQVWDKAVATPVATPAPTPPRSKRRRVARTPRSTDARQTTLDSFRVRGTSPKTPQRSEPDTQDAPASPDSLSSCSSVPGDSGDELPAPARAWVHMLGSSPTQWT</sequence>
<name>A0AAF0ECL4_9BASI</name>
<dbReference type="Proteomes" id="UP001220961">
    <property type="component" value="Chromosome 4"/>
</dbReference>
<keyword evidence="3" id="KW-1185">Reference proteome</keyword>
<feature type="compositionally biased region" description="Low complexity" evidence="1">
    <location>
        <begin position="1"/>
        <end position="18"/>
    </location>
</feature>